<dbReference type="AlphaFoldDB" id="A0AAN6TTG5"/>
<reference evidence="2" key="1">
    <citation type="journal article" date="2023" name="Mol. Phylogenet. Evol.">
        <title>Genome-scale phylogeny and comparative genomics of the fungal order Sordariales.</title>
        <authorList>
            <person name="Hensen N."/>
            <person name="Bonometti L."/>
            <person name="Westerberg I."/>
            <person name="Brannstrom I.O."/>
            <person name="Guillou S."/>
            <person name="Cros-Aarteil S."/>
            <person name="Calhoun S."/>
            <person name="Haridas S."/>
            <person name="Kuo A."/>
            <person name="Mondo S."/>
            <person name="Pangilinan J."/>
            <person name="Riley R."/>
            <person name="LaButti K."/>
            <person name="Andreopoulos B."/>
            <person name="Lipzen A."/>
            <person name="Chen C."/>
            <person name="Yan M."/>
            <person name="Daum C."/>
            <person name="Ng V."/>
            <person name="Clum A."/>
            <person name="Steindorff A."/>
            <person name="Ohm R.A."/>
            <person name="Martin F."/>
            <person name="Silar P."/>
            <person name="Natvig D.O."/>
            <person name="Lalanne C."/>
            <person name="Gautier V."/>
            <person name="Ament-Velasquez S.L."/>
            <person name="Kruys A."/>
            <person name="Hutchinson M.I."/>
            <person name="Powell A.J."/>
            <person name="Barry K."/>
            <person name="Miller A.N."/>
            <person name="Grigoriev I.V."/>
            <person name="Debuchy R."/>
            <person name="Gladieux P."/>
            <person name="Hiltunen Thoren M."/>
            <person name="Johannesson H."/>
        </authorList>
    </citation>
    <scope>NUCLEOTIDE SEQUENCE</scope>
    <source>
        <strain evidence="2">CBS 731.68</strain>
    </source>
</reference>
<dbReference type="EMBL" id="MU853241">
    <property type="protein sequence ID" value="KAK4120134.1"/>
    <property type="molecule type" value="Genomic_DNA"/>
</dbReference>
<evidence type="ECO:0000313" key="3">
    <source>
        <dbReference type="Proteomes" id="UP001302602"/>
    </source>
</evidence>
<reference evidence="2" key="2">
    <citation type="submission" date="2023-05" db="EMBL/GenBank/DDBJ databases">
        <authorList>
            <consortium name="Lawrence Berkeley National Laboratory"/>
            <person name="Steindorff A."/>
            <person name="Hensen N."/>
            <person name="Bonometti L."/>
            <person name="Westerberg I."/>
            <person name="Brannstrom I.O."/>
            <person name="Guillou S."/>
            <person name="Cros-Aarteil S."/>
            <person name="Calhoun S."/>
            <person name="Haridas S."/>
            <person name="Kuo A."/>
            <person name="Mondo S."/>
            <person name="Pangilinan J."/>
            <person name="Riley R."/>
            <person name="Labutti K."/>
            <person name="Andreopoulos B."/>
            <person name="Lipzen A."/>
            <person name="Chen C."/>
            <person name="Yanf M."/>
            <person name="Daum C."/>
            <person name="Ng V."/>
            <person name="Clum A."/>
            <person name="Ohm R."/>
            <person name="Martin F."/>
            <person name="Silar P."/>
            <person name="Natvig D."/>
            <person name="Lalanne C."/>
            <person name="Gautier V."/>
            <person name="Ament-Velasquez S.L."/>
            <person name="Kruys A."/>
            <person name="Hutchinson M.I."/>
            <person name="Powell A.J."/>
            <person name="Barry K."/>
            <person name="Miller A.N."/>
            <person name="Grigoriev I.V."/>
            <person name="Debuchy R."/>
            <person name="Gladieux P."/>
            <person name="Thoren M.H."/>
            <person name="Johannesson H."/>
        </authorList>
    </citation>
    <scope>NUCLEOTIDE SEQUENCE</scope>
    <source>
        <strain evidence="2">CBS 731.68</strain>
    </source>
</reference>
<evidence type="ECO:0000256" key="1">
    <source>
        <dbReference type="SAM" id="MobiDB-lite"/>
    </source>
</evidence>
<organism evidence="2 3">
    <name type="scientific">Parathielavia appendiculata</name>
    <dbReference type="NCBI Taxonomy" id="2587402"/>
    <lineage>
        <taxon>Eukaryota</taxon>
        <taxon>Fungi</taxon>
        <taxon>Dikarya</taxon>
        <taxon>Ascomycota</taxon>
        <taxon>Pezizomycotina</taxon>
        <taxon>Sordariomycetes</taxon>
        <taxon>Sordariomycetidae</taxon>
        <taxon>Sordariales</taxon>
        <taxon>Chaetomiaceae</taxon>
        <taxon>Parathielavia</taxon>
    </lineage>
</organism>
<gene>
    <name evidence="2" type="ORF">N657DRAFT_169448</name>
</gene>
<dbReference type="PROSITE" id="PS51257">
    <property type="entry name" value="PROKAR_LIPOPROTEIN"/>
    <property type="match status" value="1"/>
</dbReference>
<dbReference type="RefSeq" id="XP_062643906.1">
    <property type="nucleotide sequence ID" value="XM_062786066.1"/>
</dbReference>
<dbReference type="GeneID" id="87822832"/>
<name>A0AAN6TTG5_9PEZI</name>
<protein>
    <submittedName>
        <fullName evidence="2">Uncharacterized protein</fullName>
    </submittedName>
</protein>
<keyword evidence="3" id="KW-1185">Reference proteome</keyword>
<dbReference type="Proteomes" id="UP001302602">
    <property type="component" value="Unassembled WGS sequence"/>
</dbReference>
<accession>A0AAN6TTG5</accession>
<proteinExistence type="predicted"/>
<comment type="caution">
    <text evidence="2">The sequence shown here is derived from an EMBL/GenBank/DDBJ whole genome shotgun (WGS) entry which is preliminary data.</text>
</comment>
<feature type="region of interest" description="Disordered" evidence="1">
    <location>
        <begin position="42"/>
        <end position="61"/>
    </location>
</feature>
<evidence type="ECO:0000313" key="2">
    <source>
        <dbReference type="EMBL" id="KAK4120134.1"/>
    </source>
</evidence>
<feature type="compositionally biased region" description="Polar residues" evidence="1">
    <location>
        <begin position="42"/>
        <end position="58"/>
    </location>
</feature>
<sequence>MTKSGKLPQYGGEGDPEVCVRVPSGLVVGSSCMNERGLLTTARSFSTTPPPHSSQVSSAGEECGRWAKWETGRFRIWMAAGQGVKAGMVSRLLHIRGCGVLNIENRENLTVREEVPLGGAVEVKNK</sequence>